<comment type="caution">
    <text evidence="3">The sequence shown here is derived from an EMBL/GenBank/DDBJ whole genome shotgun (WGS) entry which is preliminary data.</text>
</comment>
<sequence length="526" mass="57035">MYRVTTQETSVSWQPEIDELAHRRRLAARMGGEGKVERHKAAGKLTVRERIDALADPGSFREVGGLSGSGRYDSNGRLVDLVPSNLVMGRAQVGGRPAVLVGDDFTVRGGANEGAAGDKLVHAEKMAHDLRLPMIRLVDGTGGGGSVRNIEIKGHTLIPTMKVWQHVVENMSVVPVVSLALGSVAGMGAARVAASHYSVMVRETSQLFSEGPPSVVARVGEALSKNELGGSQIHTRNGVVDDEVGTEQEAFARARQFLSYLPPSVFELPPRGEPGDDPARRDEWLLSAIPRDSRADYKIRPILQALVDADSCFEIGRHWGCAVVTALARLDGWPVAVIASDPSFHGGSWDSDSAEKFTRFVDMAQAFHLPVVNLVDTAGFQVGLDAEKAGIMRYGVRALSALYQATVPWCSVILRRAYGVSAASHQHMGRFNFRYAWPSANWGALPLEGGLDVAYKAEIEGADDPVQKRAEIELRVRSLTSPFRSAEAFVIEDIIDPRDTRTLLCEFANLAAPLREAGISRFGIRP</sequence>
<keyword evidence="4" id="KW-1185">Reference proteome</keyword>
<feature type="domain" description="CoA carboxyltransferase C-terminal" evidence="2">
    <location>
        <begin position="274"/>
        <end position="516"/>
    </location>
</feature>
<dbReference type="PROSITE" id="PS50980">
    <property type="entry name" value="COA_CT_NTER"/>
    <property type="match status" value="1"/>
</dbReference>
<dbReference type="GO" id="GO:0004658">
    <property type="term" value="F:propionyl-CoA carboxylase activity"/>
    <property type="evidence" value="ECO:0007669"/>
    <property type="project" value="TreeGrafter"/>
</dbReference>
<dbReference type="PROSITE" id="PS50989">
    <property type="entry name" value="COA_CT_CTER"/>
    <property type="match status" value="1"/>
</dbReference>
<evidence type="ECO:0000313" key="4">
    <source>
        <dbReference type="Proteomes" id="UP000249638"/>
    </source>
</evidence>
<evidence type="ECO:0000259" key="1">
    <source>
        <dbReference type="PROSITE" id="PS50980"/>
    </source>
</evidence>
<dbReference type="Gene3D" id="3.90.226.10">
    <property type="entry name" value="2-enoyl-CoA Hydratase, Chain A, domain 1"/>
    <property type="match status" value="2"/>
</dbReference>
<reference evidence="3" key="1">
    <citation type="submission" date="2018-06" db="EMBL/GenBank/DDBJ databases">
        <title>Genomic Encyclopedia of Type Strains, Phase IV (KMG-V): Genome sequencing to study the core and pangenomes of soil and plant-associated prokaryotes.</title>
        <authorList>
            <person name="Whitman W."/>
        </authorList>
    </citation>
    <scope>NUCLEOTIDE SEQUENCE [LARGE SCALE GENOMIC DNA]</scope>
    <source>
        <strain evidence="3">MLR2-44</strain>
    </source>
</reference>
<protein>
    <submittedName>
        <fullName evidence="3">Acetyl-CoA carboxylase carboxyltransferase component</fullName>
    </submittedName>
</protein>
<proteinExistence type="predicted"/>
<accession>A0A2W7PD76</accession>
<name>A0A2W7PD76_9BURK</name>
<dbReference type="Proteomes" id="UP000249638">
    <property type="component" value="Unassembled WGS sequence"/>
</dbReference>
<dbReference type="EMBL" id="QKZN01000001">
    <property type="protein sequence ID" value="PZX34191.1"/>
    <property type="molecule type" value="Genomic_DNA"/>
</dbReference>
<feature type="domain" description="CoA carboxyltransferase N-terminal" evidence="1">
    <location>
        <begin position="10"/>
        <end position="274"/>
    </location>
</feature>
<dbReference type="PANTHER" id="PTHR43842:SF2">
    <property type="entry name" value="PROPIONYL-COA CARBOXYLASE BETA CHAIN, MITOCHONDRIAL"/>
    <property type="match status" value="1"/>
</dbReference>
<dbReference type="PANTHER" id="PTHR43842">
    <property type="entry name" value="PROPIONYL-COA CARBOXYLASE BETA CHAIN"/>
    <property type="match status" value="1"/>
</dbReference>
<evidence type="ECO:0000259" key="2">
    <source>
        <dbReference type="PROSITE" id="PS50989"/>
    </source>
</evidence>
<dbReference type="SUPFAM" id="SSF52096">
    <property type="entry name" value="ClpP/crotonase"/>
    <property type="match status" value="2"/>
</dbReference>
<dbReference type="AlphaFoldDB" id="A0A2W7PD76"/>
<dbReference type="InterPro" id="IPR011763">
    <property type="entry name" value="COA_CT_C"/>
</dbReference>
<evidence type="ECO:0000313" key="3">
    <source>
        <dbReference type="EMBL" id="PZX34191.1"/>
    </source>
</evidence>
<dbReference type="InterPro" id="IPR029045">
    <property type="entry name" value="ClpP/crotonase-like_dom_sf"/>
</dbReference>
<dbReference type="InterPro" id="IPR011762">
    <property type="entry name" value="COA_CT_N"/>
</dbReference>
<gene>
    <name evidence="3" type="ORF">C7416_101475</name>
</gene>
<dbReference type="InterPro" id="IPR051047">
    <property type="entry name" value="AccD/PCCB"/>
</dbReference>
<dbReference type="InterPro" id="IPR034733">
    <property type="entry name" value="AcCoA_carboxyl_beta"/>
</dbReference>
<organism evidence="3 4">
    <name type="scientific">Cupriavidus phytorum</name>
    <dbReference type="NCBI Taxonomy" id="3024399"/>
    <lineage>
        <taxon>Bacteria</taxon>
        <taxon>Pseudomonadati</taxon>
        <taxon>Pseudomonadota</taxon>
        <taxon>Betaproteobacteria</taxon>
        <taxon>Burkholderiales</taxon>
        <taxon>Burkholderiaceae</taxon>
        <taxon>Cupriavidus</taxon>
    </lineage>
</organism>
<dbReference type="Pfam" id="PF01039">
    <property type="entry name" value="Carboxyl_trans"/>
    <property type="match status" value="1"/>
</dbReference>
<dbReference type="GO" id="GO:0016740">
    <property type="term" value="F:transferase activity"/>
    <property type="evidence" value="ECO:0007669"/>
    <property type="project" value="UniProtKB-KW"/>
</dbReference>